<name>A0A1J5QGS4_9ZZZZ</name>
<protein>
    <submittedName>
        <fullName evidence="2">FHA domain protein</fullName>
    </submittedName>
</protein>
<dbReference type="Gene3D" id="3.30.70.1230">
    <property type="entry name" value="Nucleotide cyclase"/>
    <property type="match status" value="1"/>
</dbReference>
<dbReference type="Pfam" id="PF00498">
    <property type="entry name" value="FHA"/>
    <property type="match status" value="1"/>
</dbReference>
<dbReference type="InterPro" id="IPR000253">
    <property type="entry name" value="FHA_dom"/>
</dbReference>
<proteinExistence type="predicted"/>
<dbReference type="SUPFAM" id="SSF49879">
    <property type="entry name" value="SMAD/FHA domain"/>
    <property type="match status" value="1"/>
</dbReference>
<organism evidence="2">
    <name type="scientific">mine drainage metagenome</name>
    <dbReference type="NCBI Taxonomy" id="410659"/>
    <lineage>
        <taxon>unclassified sequences</taxon>
        <taxon>metagenomes</taxon>
        <taxon>ecological metagenomes</taxon>
    </lineage>
</organism>
<dbReference type="PROSITE" id="PS50006">
    <property type="entry name" value="FHA_DOMAIN"/>
    <property type="match status" value="1"/>
</dbReference>
<evidence type="ECO:0000313" key="2">
    <source>
        <dbReference type="EMBL" id="OIQ82442.1"/>
    </source>
</evidence>
<dbReference type="InterPro" id="IPR029787">
    <property type="entry name" value="Nucleotide_cyclase"/>
</dbReference>
<dbReference type="SUPFAM" id="SSF55073">
    <property type="entry name" value="Nucleotide cyclase"/>
    <property type="match status" value="1"/>
</dbReference>
<dbReference type="CDD" id="cd00060">
    <property type="entry name" value="FHA"/>
    <property type="match status" value="1"/>
</dbReference>
<sequence length="296" mass="32120">MFEKLLGARRAEPMVALNAQIPQTHSLFLLLGEARARAFMEHAVNRLAHRAAAASGLVARADTSSLTVLFEQPDGALQCACLLRTELRRWCANVDRRLRLDLDVGLSFGAVLCRPPRYEGDTILRASTLATAASDGQILLDDAVRDALPEPMRARLQLLQSSGPEGERHAWAHACGGDDAAAPPLRLTLRSPDGRVHLSFGAERPIRIGCDERADVVLAGASVSRQHAVINWRNGAFVFTDTSQHGSWIEDVQHERRVHLQHGVCALGSSGALHLGAPPQAPRRPDLLFSVEDAAD</sequence>
<reference evidence="2" key="1">
    <citation type="submission" date="2016-10" db="EMBL/GenBank/DDBJ databases">
        <title>Sequence of Gallionella enrichment culture.</title>
        <authorList>
            <person name="Poehlein A."/>
            <person name="Muehling M."/>
            <person name="Daniel R."/>
        </authorList>
    </citation>
    <scope>NUCLEOTIDE SEQUENCE</scope>
</reference>
<comment type="caution">
    <text evidence="2">The sequence shown here is derived from an EMBL/GenBank/DDBJ whole genome shotgun (WGS) entry which is preliminary data.</text>
</comment>
<gene>
    <name evidence="2" type="ORF">GALL_357750</name>
</gene>
<evidence type="ECO:0000259" key="1">
    <source>
        <dbReference type="PROSITE" id="PS50006"/>
    </source>
</evidence>
<dbReference type="Gene3D" id="2.60.200.20">
    <property type="match status" value="1"/>
</dbReference>
<dbReference type="InterPro" id="IPR008984">
    <property type="entry name" value="SMAD_FHA_dom_sf"/>
</dbReference>
<accession>A0A1J5QGS4</accession>
<dbReference type="EMBL" id="MLJW01000804">
    <property type="protein sequence ID" value="OIQ82442.1"/>
    <property type="molecule type" value="Genomic_DNA"/>
</dbReference>
<feature type="domain" description="FHA" evidence="1">
    <location>
        <begin position="206"/>
        <end position="254"/>
    </location>
</feature>
<dbReference type="AlphaFoldDB" id="A0A1J5QGS4"/>
<dbReference type="SMART" id="SM00240">
    <property type="entry name" value="FHA"/>
    <property type="match status" value="1"/>
</dbReference>